<evidence type="ECO:0000256" key="1">
    <source>
        <dbReference type="ARBA" id="ARBA00006354"/>
    </source>
</evidence>
<dbReference type="Proteomes" id="UP000679179">
    <property type="component" value="Unassembled WGS sequence"/>
</dbReference>
<name>A0A919RYK3_9CLOT</name>
<dbReference type="Pfam" id="PF13541">
    <property type="entry name" value="ChlI"/>
    <property type="match status" value="1"/>
</dbReference>
<feature type="domain" description="AAA+ ATPase" evidence="2">
    <location>
        <begin position="211"/>
        <end position="396"/>
    </location>
</feature>
<organism evidence="3 4">
    <name type="scientific">Clostridium polyendosporum</name>
    <dbReference type="NCBI Taxonomy" id="69208"/>
    <lineage>
        <taxon>Bacteria</taxon>
        <taxon>Bacillati</taxon>
        <taxon>Bacillota</taxon>
        <taxon>Clostridia</taxon>
        <taxon>Eubacteriales</taxon>
        <taxon>Clostridiaceae</taxon>
        <taxon>Clostridium</taxon>
    </lineage>
</organism>
<dbReference type="GO" id="GO:0005524">
    <property type="term" value="F:ATP binding"/>
    <property type="evidence" value="ECO:0007669"/>
    <property type="project" value="InterPro"/>
</dbReference>
<dbReference type="SMART" id="SM00382">
    <property type="entry name" value="AAA"/>
    <property type="match status" value="1"/>
</dbReference>
<dbReference type="AlphaFoldDB" id="A0A919RYK3"/>
<dbReference type="InterPro" id="IPR025158">
    <property type="entry name" value="Mg_chelat-rel_C"/>
</dbReference>
<comment type="similarity">
    <text evidence="1">Belongs to the Mg-chelatase subunits D/I family. ComM subfamily.</text>
</comment>
<dbReference type="EMBL" id="BOPZ01000003">
    <property type="protein sequence ID" value="GIM27820.1"/>
    <property type="molecule type" value="Genomic_DNA"/>
</dbReference>
<reference evidence="3" key="1">
    <citation type="submission" date="2021-03" db="EMBL/GenBank/DDBJ databases">
        <title>Taxonomic study of Clostridium polyendosporum from meadow-gley soil under rice.</title>
        <authorList>
            <person name="Kobayashi H."/>
            <person name="Tanizawa Y."/>
            <person name="Yagura M."/>
        </authorList>
    </citation>
    <scope>NUCLEOTIDE SEQUENCE</scope>
    <source>
        <strain evidence="3">JCM 30710</strain>
    </source>
</reference>
<dbReference type="PANTHER" id="PTHR32039:SF7">
    <property type="entry name" value="COMPETENCE PROTEIN COMM"/>
    <property type="match status" value="1"/>
</dbReference>
<dbReference type="InterPro" id="IPR014721">
    <property type="entry name" value="Ribsml_uS5_D2-typ_fold_subgr"/>
</dbReference>
<dbReference type="InterPro" id="IPR020568">
    <property type="entry name" value="Ribosomal_Su5_D2-typ_SF"/>
</dbReference>
<gene>
    <name evidence="3" type="ORF">CPJCM30710_04860</name>
</gene>
<accession>A0A919RYK3</accession>
<dbReference type="InterPro" id="IPR045006">
    <property type="entry name" value="CHLI-like"/>
</dbReference>
<dbReference type="Pfam" id="PF13335">
    <property type="entry name" value="Mg_chelatase_C"/>
    <property type="match status" value="1"/>
</dbReference>
<dbReference type="Gene3D" id="3.30.230.10">
    <property type="match status" value="1"/>
</dbReference>
<protein>
    <submittedName>
        <fullName evidence="3">Mg chelatase-like protein</fullName>
    </submittedName>
</protein>
<dbReference type="SUPFAM" id="SSF52540">
    <property type="entry name" value="P-loop containing nucleoside triphosphate hydrolases"/>
    <property type="match status" value="1"/>
</dbReference>
<sequence>MTTKILSASFNGLDGNLINVEVDISKGLPSFSIVGLPDTSIRESKERVRAALINSGFKFPLGRITINLAPADIKKIGTLLDLPIAIGILIESNQIKLKSPKEYLLVGELSLDGDIRAVNGCLSIAIEGKNKKIQNLIIPEDNLHECSIIKDLKLFSFKHLVQVANFLIYEDMKPSILNVKISEEKESEVYDFADVYGHETAKRALEIAASANHNILLYGPPGSGKSMLAKRLSSILPPLSYEESVEVTKIYSVSGMLNKEGSIIKKRPFRSPHHTTTTITMVGGGRELKVGEITLAHRGILFLDELLEFDKRVLECLREPLEEKKVNVTRISGSVTYPSDFLFVAAFNPCPCGNDGILNEGKVCVCTDQEKRRYIKKLSSALLNRIDLYINIPYLSYNELSVSNKGEKSSQMKMRVENARIKQMERYKHLNVKYNSQLSHNQIKEFIILDKETDEFLANIYERFSLSTRAIDKILKIARTIADLDDVDLVNKSHIVEALYYRKFINGDVI</sequence>
<dbReference type="RefSeq" id="WP_212902574.1">
    <property type="nucleotide sequence ID" value="NZ_BOPZ01000003.1"/>
</dbReference>
<dbReference type="NCBIfam" id="TIGR00368">
    <property type="entry name" value="YifB family Mg chelatase-like AAA ATPase"/>
    <property type="match status" value="1"/>
</dbReference>
<dbReference type="InterPro" id="IPR003593">
    <property type="entry name" value="AAA+_ATPase"/>
</dbReference>
<dbReference type="InterPro" id="IPR027417">
    <property type="entry name" value="P-loop_NTPase"/>
</dbReference>
<evidence type="ECO:0000313" key="4">
    <source>
        <dbReference type="Proteomes" id="UP000679179"/>
    </source>
</evidence>
<dbReference type="PANTHER" id="PTHR32039">
    <property type="entry name" value="MAGNESIUM-CHELATASE SUBUNIT CHLI"/>
    <property type="match status" value="1"/>
</dbReference>
<proteinExistence type="inferred from homology"/>
<comment type="caution">
    <text evidence="3">The sequence shown here is derived from an EMBL/GenBank/DDBJ whole genome shotgun (WGS) entry which is preliminary data.</text>
</comment>
<dbReference type="InterPro" id="IPR000523">
    <property type="entry name" value="Mg_chelatse_chII-like_cat_dom"/>
</dbReference>
<dbReference type="CDD" id="cd00009">
    <property type="entry name" value="AAA"/>
    <property type="match status" value="1"/>
</dbReference>
<dbReference type="SUPFAM" id="SSF54211">
    <property type="entry name" value="Ribosomal protein S5 domain 2-like"/>
    <property type="match status" value="1"/>
</dbReference>
<dbReference type="Gene3D" id="3.40.50.300">
    <property type="entry name" value="P-loop containing nucleotide triphosphate hydrolases"/>
    <property type="match status" value="1"/>
</dbReference>
<evidence type="ECO:0000259" key="2">
    <source>
        <dbReference type="SMART" id="SM00382"/>
    </source>
</evidence>
<dbReference type="Pfam" id="PF01078">
    <property type="entry name" value="Mg_chelatase"/>
    <property type="match status" value="1"/>
</dbReference>
<evidence type="ECO:0000313" key="3">
    <source>
        <dbReference type="EMBL" id="GIM27820.1"/>
    </source>
</evidence>
<dbReference type="InterPro" id="IPR004482">
    <property type="entry name" value="Mg_chelat-rel"/>
</dbReference>
<keyword evidence="4" id="KW-1185">Reference proteome</keyword>